<dbReference type="SUPFAM" id="SSF50044">
    <property type="entry name" value="SH3-domain"/>
    <property type="match status" value="1"/>
</dbReference>
<keyword evidence="6" id="KW-1185">Reference proteome</keyword>
<organism evidence="5 6">
    <name type="scientific">Pachysolen tannophilus NRRL Y-2460</name>
    <dbReference type="NCBI Taxonomy" id="669874"/>
    <lineage>
        <taxon>Eukaryota</taxon>
        <taxon>Fungi</taxon>
        <taxon>Dikarya</taxon>
        <taxon>Ascomycota</taxon>
        <taxon>Saccharomycotina</taxon>
        <taxon>Pichiomycetes</taxon>
        <taxon>Pachysolenaceae</taxon>
        <taxon>Pachysolen</taxon>
    </lineage>
</organism>
<dbReference type="InterPro" id="IPR036028">
    <property type="entry name" value="SH3-like_dom_sf"/>
</dbReference>
<gene>
    <name evidence="5" type="ORF">PACTADRAFT_49885</name>
</gene>
<feature type="compositionally biased region" description="Basic and acidic residues" evidence="3">
    <location>
        <begin position="352"/>
        <end position="363"/>
    </location>
</feature>
<dbReference type="InterPro" id="IPR057402">
    <property type="entry name" value="AIM3_BBC1_C"/>
</dbReference>
<feature type="compositionally biased region" description="Low complexity" evidence="3">
    <location>
        <begin position="592"/>
        <end position="603"/>
    </location>
</feature>
<keyword evidence="1 2" id="KW-0728">SH3 domain</keyword>
<evidence type="ECO:0000259" key="4">
    <source>
        <dbReference type="PROSITE" id="PS50002"/>
    </source>
</evidence>
<feature type="compositionally biased region" description="Acidic residues" evidence="3">
    <location>
        <begin position="511"/>
        <end position="528"/>
    </location>
</feature>
<feature type="domain" description="SH3" evidence="4">
    <location>
        <begin position="3"/>
        <end position="67"/>
    </location>
</feature>
<feature type="compositionally biased region" description="Basic and acidic residues" evidence="3">
    <location>
        <begin position="207"/>
        <end position="226"/>
    </location>
</feature>
<feature type="compositionally biased region" description="Polar residues" evidence="3">
    <location>
        <begin position="564"/>
        <end position="580"/>
    </location>
</feature>
<feature type="compositionally biased region" description="Polar residues" evidence="3">
    <location>
        <begin position="531"/>
        <end position="540"/>
    </location>
</feature>
<evidence type="ECO:0000256" key="2">
    <source>
        <dbReference type="PROSITE-ProRule" id="PRU00192"/>
    </source>
</evidence>
<feature type="compositionally biased region" description="Acidic residues" evidence="3">
    <location>
        <begin position="319"/>
        <end position="351"/>
    </location>
</feature>
<protein>
    <recommendedName>
        <fullName evidence="4">SH3 domain-containing protein</fullName>
    </recommendedName>
</protein>
<dbReference type="SMART" id="SM00326">
    <property type="entry name" value="SH3"/>
    <property type="match status" value="1"/>
</dbReference>
<feature type="compositionally biased region" description="Basic and acidic residues" evidence="3">
    <location>
        <begin position="309"/>
        <end position="318"/>
    </location>
</feature>
<feature type="compositionally biased region" description="Acidic residues" evidence="3">
    <location>
        <begin position="297"/>
        <end position="308"/>
    </location>
</feature>
<evidence type="ECO:0000256" key="3">
    <source>
        <dbReference type="SAM" id="MobiDB-lite"/>
    </source>
</evidence>
<evidence type="ECO:0000313" key="6">
    <source>
        <dbReference type="Proteomes" id="UP000094236"/>
    </source>
</evidence>
<name>A0A1E4TTS1_PACTA</name>
<dbReference type="InterPro" id="IPR001452">
    <property type="entry name" value="SH3_domain"/>
</dbReference>
<reference evidence="6" key="1">
    <citation type="submission" date="2016-05" db="EMBL/GenBank/DDBJ databases">
        <title>Comparative genomics of biotechnologically important yeasts.</title>
        <authorList>
            <consortium name="DOE Joint Genome Institute"/>
            <person name="Riley R."/>
            <person name="Haridas S."/>
            <person name="Wolfe K.H."/>
            <person name="Lopes M.R."/>
            <person name="Hittinger C.T."/>
            <person name="Goker M."/>
            <person name="Salamov A."/>
            <person name="Wisecaver J."/>
            <person name="Long T.M."/>
            <person name="Aerts A.L."/>
            <person name="Barry K."/>
            <person name="Choi C."/>
            <person name="Clum A."/>
            <person name="Coughlan A.Y."/>
            <person name="Deshpande S."/>
            <person name="Douglass A.P."/>
            <person name="Hanson S.J."/>
            <person name="Klenk H.-P."/>
            <person name="Labutti K."/>
            <person name="Lapidus A."/>
            <person name="Lindquist E."/>
            <person name="Lipzen A."/>
            <person name="Meier-Kolthoff J.P."/>
            <person name="Ohm R.A."/>
            <person name="Otillar R.P."/>
            <person name="Pangilinan J."/>
            <person name="Peng Y."/>
            <person name="Rokas A."/>
            <person name="Rosa C.A."/>
            <person name="Scheuner C."/>
            <person name="Sibirny A.A."/>
            <person name="Slot J.C."/>
            <person name="Stielow J.B."/>
            <person name="Sun H."/>
            <person name="Kurtzman C.P."/>
            <person name="Blackwell M."/>
            <person name="Grigoriev I.V."/>
            <person name="Jeffries T.W."/>
        </authorList>
    </citation>
    <scope>NUCLEOTIDE SEQUENCE [LARGE SCALE GENOMIC DNA]</scope>
    <source>
        <strain evidence="6">NRRL Y-2460</strain>
    </source>
</reference>
<dbReference type="Pfam" id="PF25459">
    <property type="entry name" value="AIM3_BBC1_C"/>
    <property type="match status" value="1"/>
</dbReference>
<proteinExistence type="predicted"/>
<dbReference type="AlphaFoldDB" id="A0A1E4TTS1"/>
<dbReference type="PROSITE" id="PS50002">
    <property type="entry name" value="SH3"/>
    <property type="match status" value="1"/>
</dbReference>
<evidence type="ECO:0000313" key="5">
    <source>
        <dbReference type="EMBL" id="ODV95136.1"/>
    </source>
</evidence>
<dbReference type="CDD" id="cd11887">
    <property type="entry name" value="SH3_Bbc1"/>
    <property type="match status" value="1"/>
</dbReference>
<dbReference type="Proteomes" id="UP000094236">
    <property type="component" value="Unassembled WGS sequence"/>
</dbReference>
<dbReference type="InterPro" id="IPR035552">
    <property type="entry name" value="Mti1_SH3"/>
</dbReference>
<evidence type="ECO:0000256" key="1">
    <source>
        <dbReference type="ARBA" id="ARBA00022443"/>
    </source>
</evidence>
<dbReference type="Pfam" id="PF00018">
    <property type="entry name" value="SH3_1"/>
    <property type="match status" value="1"/>
</dbReference>
<dbReference type="OrthoDB" id="207120at2759"/>
<feature type="compositionally biased region" description="Pro residues" evidence="3">
    <location>
        <begin position="631"/>
        <end position="647"/>
    </location>
</feature>
<feature type="compositionally biased region" description="Pro residues" evidence="3">
    <location>
        <begin position="713"/>
        <end position="745"/>
    </location>
</feature>
<dbReference type="Gene3D" id="2.30.30.40">
    <property type="entry name" value="SH3 Domains"/>
    <property type="match status" value="1"/>
</dbReference>
<accession>A0A1E4TTS1</accession>
<feature type="compositionally biased region" description="Basic and acidic residues" evidence="3">
    <location>
        <begin position="191"/>
        <end position="200"/>
    </location>
</feature>
<feature type="compositionally biased region" description="Low complexity" evidence="3">
    <location>
        <begin position="236"/>
        <end position="247"/>
    </location>
</feature>
<feature type="compositionally biased region" description="Pro residues" evidence="3">
    <location>
        <begin position="685"/>
        <end position="696"/>
    </location>
</feature>
<feature type="region of interest" description="Disordered" evidence="3">
    <location>
        <begin position="428"/>
        <end position="789"/>
    </location>
</feature>
<dbReference type="STRING" id="669874.A0A1E4TTS1"/>
<dbReference type="EMBL" id="KV454014">
    <property type="protein sequence ID" value="ODV95136.1"/>
    <property type="molecule type" value="Genomic_DNA"/>
</dbReference>
<sequence length="1044" mass="114933">MSAVPFKVRALYEYASDYPDDLPFPAGQEIIVETIEDEEWYSGSYVDAGGSKKKGIFPRNFVETIKEEKPAVVVPRRPSHKECDIIEAQPMAAIAAKDEVGGNAPAQAEGTKDEQTESNPKKNAFLNRISTFNRESKPISPEEVTSEQSYHKKPPVKQFIAPNPPPVSSNVAESNDSVVSATSPISEEEEGPKLSLKERIALLQQRQAEEAAKAAEIERRKQEKREAKARKKEQEAQQQQQHQAKQANAGVASEAMISGEREDIAQVTDTSRISIESPEIGENGEFEGKNDLQEQQQEFEGEEDDEEEVKVKKEAGTKEEEEDEEDDDEEKNDDEEGEGDSSSEVDEEDEEEARKRALRERMAKLSGGMGMYGMMGMNSPFAVSSAKEEKAKKRHKKKVEETAQEEEDESNSNVPEAISIIPFANAAPILPKPTEPVEEGKVSVKEGDEEEEDTTAPVSHETIPAPPSRPLPVGSTVDGKPIVHDAEDTSEEEAFKIGNMKNIASSVNESVGDEEEEDDEEEEEEDEVALVQSTDQNFVNGLSEKEIGGTAAVPPVPPHAPATKRSNPSLQTAPLESTATGYEADDDETEDNTATLSPSVPHTSAPPIPPPSARSQHLPATPNISRTAASRPPPPIPPVTDVPPVPSTAPIGTLGRSGTTSDLPQSPHADYGHLGRASTTFDTSPPIPSAAVPPVPTDIRKTSVSHPHREKAPPPLPPSDAPPSPQVPQVPQVPAPSLAAPPAPQQLPLDHPPITASDRRQSHDATATATATARRSSEHHIGRSNTLTSESAAATDIDLNTTSDWWLKSELPPTLLSRYGKDMIFEVEDHELVKRGNKKVIYRDYYILYQDLSQLVIELHFNYNDPFNTLTTYQHVIAAPSIRKELLDYYSQEYGLQIVKIAESLGNSNIGYNKLVPYVFEKMMKRYPVLQPIGTRAYGQLVYRNSSNQTINKYDDIKAGDILSLKAKFQGHNKLHQKFQYEVGTNDSNPFSCIVYDFDSTKNKFKVFETDTSGKISKVSYKIGDLKSGQLRVYRCVGRDYINW</sequence>
<feature type="region of interest" description="Disordered" evidence="3">
    <location>
        <begin position="100"/>
        <end position="415"/>
    </location>
</feature>
<feature type="compositionally biased region" description="Polar residues" evidence="3">
    <location>
        <begin position="168"/>
        <end position="185"/>
    </location>
</feature>